<dbReference type="GeneID" id="55972646"/>
<dbReference type="PANTHER" id="PTHR37012:SF2">
    <property type="entry name" value="BZIP DOMAIN-CONTAINING PROTEIN-RELATED"/>
    <property type="match status" value="1"/>
</dbReference>
<feature type="region of interest" description="Disordered" evidence="1">
    <location>
        <begin position="51"/>
        <end position="71"/>
    </location>
</feature>
<dbReference type="PANTHER" id="PTHR37012">
    <property type="entry name" value="B-ZIP TRANSCRIPTION FACTOR (EUROFUNG)-RELATED"/>
    <property type="match status" value="1"/>
</dbReference>
<reference evidence="2" key="1">
    <citation type="submission" date="2020-03" db="EMBL/GenBank/DDBJ databases">
        <title>Site-based positive gene gene selection in Geosmithia morbida across the United States reveals a broad range of putative effectors and factors for local host and environmental adapation.</title>
        <authorList>
            <person name="Onufrak A."/>
            <person name="Murdoch R.W."/>
            <person name="Gazis R."/>
            <person name="Huff M."/>
            <person name="Staton M."/>
            <person name="Klingeman W."/>
            <person name="Hadziabdic D."/>
        </authorList>
    </citation>
    <scope>NUCLEOTIDE SEQUENCE</scope>
    <source>
        <strain evidence="2">1262</strain>
    </source>
</reference>
<sequence length="420" mass="46904">MGTDSVSDGAELPTAADTVIHDDGVQQGRKRKRAYGTTTSMERGVARLTPEQLAKKRENDREAQRNNRRRTKAQIEMLQCQIAELTSQDTYQDFLAMKRAKEAVERENADIKSRLSVMMGDIQRIIGTYSYSSVERRRDTDAVGSEERPGLGFLLRRPSQGGAADDPAASLHARPVSNCGPTCPLDSLLLDFLSERRRRWADGMPARDVVGPEYPCVSSLVRASEGARSHPVSRVLTDILSTFPDISTLPERVAVLYVMFLVVRWQIAPTRDSYLRLPWWMRPGPAQLAHPHPAWIDHLPFPAMRDMLVRTYGGDAGGDAGSMHRFDDFFVPFTTTIRLNWPYEETDTLLQRSASSRDRDDGSEGGAEGGADDLVINPVFETHLRDHENWSLGEPFIRAFPSLLGTCKIDYSLKGAKGRG</sequence>
<dbReference type="Pfam" id="PF11905">
    <property type="entry name" value="DUF3425"/>
    <property type="match status" value="1"/>
</dbReference>
<evidence type="ECO:0008006" key="4">
    <source>
        <dbReference type="Google" id="ProtNLM"/>
    </source>
</evidence>
<feature type="compositionally biased region" description="Basic and acidic residues" evidence="1">
    <location>
        <begin position="53"/>
        <end position="65"/>
    </location>
</feature>
<feature type="region of interest" description="Disordered" evidence="1">
    <location>
        <begin position="1"/>
        <end position="39"/>
    </location>
</feature>
<dbReference type="OrthoDB" id="4161589at2759"/>
<proteinExistence type="predicted"/>
<keyword evidence="3" id="KW-1185">Reference proteome</keyword>
<dbReference type="RefSeq" id="XP_035322372.1">
    <property type="nucleotide sequence ID" value="XM_035468391.1"/>
</dbReference>
<accession>A0A9P4YVQ7</accession>
<protein>
    <recommendedName>
        <fullName evidence="4">BZIP transcription factor</fullName>
    </recommendedName>
</protein>
<dbReference type="EMBL" id="JAANYQ010000006">
    <property type="protein sequence ID" value="KAF4123720.1"/>
    <property type="molecule type" value="Genomic_DNA"/>
</dbReference>
<evidence type="ECO:0000256" key="1">
    <source>
        <dbReference type="SAM" id="MobiDB-lite"/>
    </source>
</evidence>
<feature type="region of interest" description="Disordered" evidence="1">
    <location>
        <begin position="351"/>
        <end position="372"/>
    </location>
</feature>
<evidence type="ECO:0000313" key="2">
    <source>
        <dbReference type="EMBL" id="KAF4123720.1"/>
    </source>
</evidence>
<dbReference type="CDD" id="cd14688">
    <property type="entry name" value="bZIP_YAP"/>
    <property type="match status" value="1"/>
</dbReference>
<name>A0A9P4YVQ7_9HYPO</name>
<evidence type="ECO:0000313" key="3">
    <source>
        <dbReference type="Proteomes" id="UP000749293"/>
    </source>
</evidence>
<gene>
    <name evidence="2" type="ORF">GMORB2_6421</name>
</gene>
<comment type="caution">
    <text evidence="2">The sequence shown here is derived from an EMBL/GenBank/DDBJ whole genome shotgun (WGS) entry which is preliminary data.</text>
</comment>
<dbReference type="InterPro" id="IPR021833">
    <property type="entry name" value="DUF3425"/>
</dbReference>
<dbReference type="AlphaFoldDB" id="A0A9P4YVQ7"/>
<dbReference type="Proteomes" id="UP000749293">
    <property type="component" value="Unassembled WGS sequence"/>
</dbReference>
<organism evidence="2 3">
    <name type="scientific">Geosmithia morbida</name>
    <dbReference type="NCBI Taxonomy" id="1094350"/>
    <lineage>
        <taxon>Eukaryota</taxon>
        <taxon>Fungi</taxon>
        <taxon>Dikarya</taxon>
        <taxon>Ascomycota</taxon>
        <taxon>Pezizomycotina</taxon>
        <taxon>Sordariomycetes</taxon>
        <taxon>Hypocreomycetidae</taxon>
        <taxon>Hypocreales</taxon>
        <taxon>Bionectriaceae</taxon>
        <taxon>Geosmithia</taxon>
    </lineage>
</organism>